<sequence length="89" mass="9666">MATPNTQRGDLIDAIETARIADDRSVAWLARRGNIPTSTLRRKLAGEADFSVWEVAALARALGVRVSDLLPEGWENAEQDDESATEDAA</sequence>
<reference evidence="2 3" key="1">
    <citation type="submission" date="2020-08" db="EMBL/GenBank/DDBJ databases">
        <title>Sequencing the genomes of 1000 actinobacteria strains.</title>
        <authorList>
            <person name="Klenk H.-P."/>
        </authorList>
    </citation>
    <scope>NUCLEOTIDE SEQUENCE [LARGE SCALE GENOMIC DNA]</scope>
    <source>
        <strain evidence="2 3">DSM 24947</strain>
    </source>
</reference>
<organism evidence="2 3">
    <name type="scientific">Microbacterium marinum</name>
    <dbReference type="NCBI Taxonomy" id="421115"/>
    <lineage>
        <taxon>Bacteria</taxon>
        <taxon>Bacillati</taxon>
        <taxon>Actinomycetota</taxon>
        <taxon>Actinomycetes</taxon>
        <taxon>Micrococcales</taxon>
        <taxon>Microbacteriaceae</taxon>
        <taxon>Microbacterium</taxon>
    </lineage>
</organism>
<dbReference type="RefSeq" id="WP_184216929.1">
    <property type="nucleotide sequence ID" value="NZ_JACHMD010000001.1"/>
</dbReference>
<evidence type="ECO:0000313" key="3">
    <source>
        <dbReference type="Proteomes" id="UP000573729"/>
    </source>
</evidence>
<dbReference type="Proteomes" id="UP000573729">
    <property type="component" value="Unassembled WGS sequence"/>
</dbReference>
<feature type="domain" description="HTH cro/C1-type" evidence="1">
    <location>
        <begin position="29"/>
        <end position="69"/>
    </location>
</feature>
<protein>
    <submittedName>
        <fullName evidence="2">Ribosome-binding protein aMBF1 (Putative translation factor)</fullName>
    </submittedName>
</protein>
<dbReference type="Gene3D" id="1.10.260.40">
    <property type="entry name" value="lambda repressor-like DNA-binding domains"/>
    <property type="match status" value="1"/>
</dbReference>
<proteinExistence type="predicted"/>
<dbReference type="PROSITE" id="PS50943">
    <property type="entry name" value="HTH_CROC1"/>
    <property type="match status" value="1"/>
</dbReference>
<keyword evidence="3" id="KW-1185">Reference proteome</keyword>
<gene>
    <name evidence="2" type="ORF">BKA24_001652</name>
</gene>
<evidence type="ECO:0000313" key="2">
    <source>
        <dbReference type="EMBL" id="MBB4666943.1"/>
    </source>
</evidence>
<dbReference type="AlphaFoldDB" id="A0A7W7BQG8"/>
<evidence type="ECO:0000259" key="1">
    <source>
        <dbReference type="PROSITE" id="PS50943"/>
    </source>
</evidence>
<dbReference type="SUPFAM" id="SSF47413">
    <property type="entry name" value="lambda repressor-like DNA-binding domains"/>
    <property type="match status" value="1"/>
</dbReference>
<dbReference type="CDD" id="cd00093">
    <property type="entry name" value="HTH_XRE"/>
    <property type="match status" value="1"/>
</dbReference>
<dbReference type="InterPro" id="IPR013975">
    <property type="entry name" value="Tscrpt_reg_BetR_N"/>
</dbReference>
<dbReference type="InterPro" id="IPR001387">
    <property type="entry name" value="Cro/C1-type_HTH"/>
</dbReference>
<dbReference type="GO" id="GO:0003677">
    <property type="term" value="F:DNA binding"/>
    <property type="evidence" value="ECO:0007669"/>
    <property type="project" value="InterPro"/>
</dbReference>
<comment type="caution">
    <text evidence="2">The sequence shown here is derived from an EMBL/GenBank/DDBJ whole genome shotgun (WGS) entry which is preliminary data.</text>
</comment>
<dbReference type="InterPro" id="IPR010982">
    <property type="entry name" value="Lambda_DNA-bd_dom_sf"/>
</dbReference>
<dbReference type="Pfam" id="PF08667">
    <property type="entry name" value="BetR"/>
    <property type="match status" value="1"/>
</dbReference>
<accession>A0A7W7BQG8</accession>
<dbReference type="EMBL" id="JACHMD010000001">
    <property type="protein sequence ID" value="MBB4666943.1"/>
    <property type="molecule type" value="Genomic_DNA"/>
</dbReference>
<name>A0A7W7BQG8_9MICO</name>